<organism evidence="2 3">
    <name type="scientific">Methylocella tundrae</name>
    <dbReference type="NCBI Taxonomy" id="227605"/>
    <lineage>
        <taxon>Bacteria</taxon>
        <taxon>Pseudomonadati</taxon>
        <taxon>Pseudomonadota</taxon>
        <taxon>Alphaproteobacteria</taxon>
        <taxon>Hyphomicrobiales</taxon>
        <taxon>Beijerinckiaceae</taxon>
        <taxon>Methylocella</taxon>
    </lineage>
</organism>
<dbReference type="EMBL" id="LR536450">
    <property type="protein sequence ID" value="VFU07219.1"/>
    <property type="molecule type" value="Genomic_DNA"/>
</dbReference>
<accession>A0A4V6IM70</accession>
<gene>
    <name evidence="2" type="ORF">MTUNDRAET4_0326</name>
</gene>
<evidence type="ECO:0000256" key="1">
    <source>
        <dbReference type="SAM" id="MobiDB-lite"/>
    </source>
</evidence>
<dbReference type="AlphaFoldDB" id="A0A4V6IM70"/>
<sequence>MPRPVTTTLRMFGPGQYVTPRPANSGGRFSSYRKDSLSRLSSQPPDYACNIKRRSPFGES</sequence>
<feature type="compositionally biased region" description="Basic residues" evidence="1">
    <location>
        <begin position="51"/>
        <end position="60"/>
    </location>
</feature>
<evidence type="ECO:0000313" key="3">
    <source>
        <dbReference type="Proteomes" id="UP000294360"/>
    </source>
</evidence>
<reference evidence="2 3" key="1">
    <citation type="submission" date="2019-03" db="EMBL/GenBank/DDBJ databases">
        <authorList>
            <person name="Kox A.R. M."/>
        </authorList>
    </citation>
    <scope>NUCLEOTIDE SEQUENCE [LARGE SCALE GENOMIC DNA]</scope>
    <source>
        <strain evidence="2">MTUNDRAET4 annotated genome</strain>
    </source>
</reference>
<dbReference type="KEGG" id="mtun:MTUNDRAET4_0326"/>
<feature type="region of interest" description="Disordered" evidence="1">
    <location>
        <begin position="1"/>
        <end position="60"/>
    </location>
</feature>
<name>A0A4V6IM70_METTU</name>
<evidence type="ECO:0000313" key="2">
    <source>
        <dbReference type="EMBL" id="VFU07219.1"/>
    </source>
</evidence>
<dbReference type="Proteomes" id="UP000294360">
    <property type="component" value="Chromosome"/>
</dbReference>
<protein>
    <submittedName>
        <fullName evidence="2">Uncharacterized protein</fullName>
    </submittedName>
</protein>
<proteinExistence type="predicted"/>